<dbReference type="HOGENOM" id="CLU_031285_3_1_11"/>
<organism evidence="1 2">
    <name type="scientific">Corynebacterium otitidis ATCC 51513</name>
    <dbReference type="NCBI Taxonomy" id="883169"/>
    <lineage>
        <taxon>Bacteria</taxon>
        <taxon>Bacillati</taxon>
        <taxon>Actinomycetota</taxon>
        <taxon>Actinomycetes</taxon>
        <taxon>Mycobacteriales</taxon>
        <taxon>Corynebacteriaceae</taxon>
        <taxon>Corynebacterium</taxon>
    </lineage>
</organism>
<dbReference type="PANTHER" id="PTHR43649:SF30">
    <property type="entry name" value="ABC TRANSPORTER SUBSTRATE-BINDING PROTEIN"/>
    <property type="match status" value="1"/>
</dbReference>
<proteinExistence type="predicted"/>
<reference evidence="1 2" key="1">
    <citation type="submission" date="2012-08" db="EMBL/GenBank/DDBJ databases">
        <title>The Genome Sequence of Turicella otitidis ATCC 51513.</title>
        <authorList>
            <consortium name="The Broad Institute Genome Sequencing Platform"/>
            <person name="Earl A."/>
            <person name="Ward D."/>
            <person name="Feldgarden M."/>
            <person name="Gevers D."/>
            <person name="Huys G."/>
            <person name="Walker B."/>
            <person name="Young S.K."/>
            <person name="Zeng Q."/>
            <person name="Gargeya S."/>
            <person name="Fitzgerald M."/>
            <person name="Haas B."/>
            <person name="Abouelleil A."/>
            <person name="Alvarado L."/>
            <person name="Arachchi H.M."/>
            <person name="Berlin A.M."/>
            <person name="Chapman S.B."/>
            <person name="Goldberg J."/>
            <person name="Griggs A."/>
            <person name="Gujja S."/>
            <person name="Hansen M."/>
            <person name="Howarth C."/>
            <person name="Imamovic A."/>
            <person name="Larimer J."/>
            <person name="McCowen C."/>
            <person name="Montmayeur A."/>
            <person name="Murphy C."/>
            <person name="Neiman D."/>
            <person name="Pearson M."/>
            <person name="Priest M."/>
            <person name="Roberts A."/>
            <person name="Saif S."/>
            <person name="Shea T."/>
            <person name="Sisk P."/>
            <person name="Sykes S."/>
            <person name="Wortman J."/>
            <person name="Nusbaum C."/>
            <person name="Birren B."/>
        </authorList>
    </citation>
    <scope>NUCLEOTIDE SEQUENCE [LARGE SCALE GENOMIC DNA]</scope>
    <source>
        <strain evidence="1 2">ATCC 51513</strain>
    </source>
</reference>
<dbReference type="SUPFAM" id="SSF53850">
    <property type="entry name" value="Periplasmic binding protein-like II"/>
    <property type="match status" value="1"/>
</dbReference>
<dbReference type="AlphaFoldDB" id="K0YE69"/>
<dbReference type="Pfam" id="PF13416">
    <property type="entry name" value="SBP_bac_8"/>
    <property type="match status" value="1"/>
</dbReference>
<dbReference type="PATRIC" id="fig|883169.3.peg.1197"/>
<dbReference type="eggNOG" id="COG1653">
    <property type="taxonomic scope" value="Bacteria"/>
</dbReference>
<dbReference type="InterPro" id="IPR006311">
    <property type="entry name" value="TAT_signal"/>
</dbReference>
<sequence>MTRMTRRLTPTAGLGRRRFLQAAGLALAGGMLGGCAGVGRGAPDNTADDGRPIERLEWWSNHPGGSRDVELELIARYEEQHPGITVTLVDAGKDYDEIAQKFNAALTGADLPDIVVLSDVWWYNFALNEQIAPVSTLAGDAGVDTSAFVDSLYADYLLGGEHYALPFARSTPLFYYNRDAWRAAGLPDRGPETWPEMAEFGRRLQEKAPEFQPMGWYDSSGNLSWIVQAVAWENGGGYSDDWDFTLTSEPTIEAVSWFQDATAPGDGWSYISSALEGDFSAGITASGVMSTGSLAGLSEYATFPIGTAPLPDNTPAGSCPTGGAGLAVPANLPRRRQLEALKFIDFVTSPENTAYWSREVGYMPVRDAALDLPEQRRFLADNPNFRTAIDQLPRTRPQDLVRTGLPGADPRLGGALEEIAVGREDVARTLGRVENTLGLVFDNQVAPLLDSRDT</sequence>
<dbReference type="CDD" id="cd14748">
    <property type="entry name" value="PBP2_UgpB"/>
    <property type="match status" value="1"/>
</dbReference>
<comment type="caution">
    <text evidence="1">The sequence shown here is derived from an EMBL/GenBank/DDBJ whole genome shotgun (WGS) entry which is preliminary data.</text>
</comment>
<dbReference type="Proteomes" id="UP000006078">
    <property type="component" value="Unassembled WGS sequence"/>
</dbReference>
<evidence type="ECO:0000313" key="1">
    <source>
        <dbReference type="EMBL" id="EJZ81822.1"/>
    </source>
</evidence>
<dbReference type="PROSITE" id="PS51257">
    <property type="entry name" value="PROKAR_LIPOPROTEIN"/>
    <property type="match status" value="1"/>
</dbReference>
<dbReference type="PROSITE" id="PS51318">
    <property type="entry name" value="TAT"/>
    <property type="match status" value="1"/>
</dbReference>
<dbReference type="Gene3D" id="3.40.190.10">
    <property type="entry name" value="Periplasmic binding protein-like II"/>
    <property type="match status" value="1"/>
</dbReference>
<name>K0YE69_9CORY</name>
<dbReference type="EMBL" id="AHAE01000057">
    <property type="protein sequence ID" value="EJZ81822.1"/>
    <property type="molecule type" value="Genomic_DNA"/>
</dbReference>
<dbReference type="PANTHER" id="PTHR43649">
    <property type="entry name" value="ARABINOSE-BINDING PROTEIN-RELATED"/>
    <property type="match status" value="1"/>
</dbReference>
<gene>
    <name evidence="1" type="ORF">HMPREF9719_01243</name>
</gene>
<dbReference type="InterPro" id="IPR050490">
    <property type="entry name" value="Bact_solute-bd_prot1"/>
</dbReference>
<dbReference type="STRING" id="29321.AAV33_02365"/>
<dbReference type="InterPro" id="IPR006059">
    <property type="entry name" value="SBP"/>
</dbReference>
<protein>
    <submittedName>
        <fullName evidence="1">Uncharacterized protein</fullName>
    </submittedName>
</protein>
<keyword evidence="2" id="KW-1185">Reference proteome</keyword>
<accession>K0YE69</accession>
<evidence type="ECO:0000313" key="2">
    <source>
        <dbReference type="Proteomes" id="UP000006078"/>
    </source>
</evidence>